<dbReference type="EMBL" id="GGEC01050625">
    <property type="protein sequence ID" value="MBX31109.1"/>
    <property type="molecule type" value="Transcribed_RNA"/>
</dbReference>
<dbReference type="EMBL" id="GGEC01050624">
    <property type="protein sequence ID" value="MBX31108.1"/>
    <property type="molecule type" value="Transcribed_RNA"/>
</dbReference>
<accession>A0A2P2MLJ6</accession>
<organism evidence="1">
    <name type="scientific">Rhizophora mucronata</name>
    <name type="common">Asiatic mangrove</name>
    <dbReference type="NCBI Taxonomy" id="61149"/>
    <lineage>
        <taxon>Eukaryota</taxon>
        <taxon>Viridiplantae</taxon>
        <taxon>Streptophyta</taxon>
        <taxon>Embryophyta</taxon>
        <taxon>Tracheophyta</taxon>
        <taxon>Spermatophyta</taxon>
        <taxon>Magnoliopsida</taxon>
        <taxon>eudicotyledons</taxon>
        <taxon>Gunneridae</taxon>
        <taxon>Pentapetalae</taxon>
        <taxon>rosids</taxon>
        <taxon>fabids</taxon>
        <taxon>Malpighiales</taxon>
        <taxon>Rhizophoraceae</taxon>
        <taxon>Rhizophora</taxon>
    </lineage>
</organism>
<dbReference type="AlphaFoldDB" id="A0A2P2MLJ6"/>
<sequence length="231" mass="25445">MSSREPGNPIPEFGFAYLSKYISKNLFLAASGLNAFTPLTLATPPKKFASPVPINGTKSSTVTSTPISAKTSTAAILEGSSLLHNTPSMSKRTADTFPHSPPPAASSGSFFCSTLTQAFTFTTVLLVKAMFFDLNSNKWTLPEMGFGPFGLGVKNNRELGCGREEHGDNNFTAMTWLLEDKLMMLWMAGKECFGVRLSQVSLNILVFWYAFDDGYLYMVFPDWLVYNQVRL</sequence>
<proteinExistence type="predicted"/>
<protein>
    <submittedName>
        <fullName evidence="1">NHL repeat-containing protein 2 isoform X2</fullName>
    </submittedName>
</protein>
<name>A0A2P2MLJ6_RHIMU</name>
<reference evidence="1" key="1">
    <citation type="submission" date="2018-02" db="EMBL/GenBank/DDBJ databases">
        <title>Rhizophora mucronata_Transcriptome.</title>
        <authorList>
            <person name="Meera S.P."/>
            <person name="Sreeshan A."/>
            <person name="Augustine A."/>
        </authorList>
    </citation>
    <scope>NUCLEOTIDE SEQUENCE</scope>
    <source>
        <tissue evidence="1">Leaf</tissue>
    </source>
</reference>
<evidence type="ECO:0000313" key="1">
    <source>
        <dbReference type="EMBL" id="MBX31108.1"/>
    </source>
</evidence>